<evidence type="ECO:0000313" key="3">
    <source>
        <dbReference type="Proteomes" id="UP000474778"/>
    </source>
</evidence>
<dbReference type="InterPro" id="IPR029024">
    <property type="entry name" value="TerB-like"/>
</dbReference>
<dbReference type="Proteomes" id="UP000474778">
    <property type="component" value="Unassembled WGS sequence"/>
</dbReference>
<evidence type="ECO:0000256" key="1">
    <source>
        <dbReference type="SAM" id="Phobius"/>
    </source>
</evidence>
<keyword evidence="1" id="KW-1133">Transmembrane helix</keyword>
<keyword evidence="1" id="KW-0472">Membrane</keyword>
<evidence type="ECO:0008006" key="4">
    <source>
        <dbReference type="Google" id="ProtNLM"/>
    </source>
</evidence>
<name>A0A6L7I0X4_9GAMM</name>
<keyword evidence="1" id="KW-0812">Transmembrane</keyword>
<proteinExistence type="predicted"/>
<dbReference type="AlphaFoldDB" id="A0A6L7I0X4"/>
<reference evidence="2 3" key="1">
    <citation type="submission" date="2019-12" db="EMBL/GenBank/DDBJ databases">
        <title>Shewanella insulae sp. nov., isolated from a tidal flat.</title>
        <authorList>
            <person name="Yoon J.-H."/>
        </authorList>
    </citation>
    <scope>NUCLEOTIDE SEQUENCE [LARGE SCALE GENOMIC DNA]</scope>
    <source>
        <strain evidence="2 3">JBTF-M18</strain>
    </source>
</reference>
<feature type="transmembrane region" description="Helical" evidence="1">
    <location>
        <begin position="340"/>
        <end position="366"/>
    </location>
</feature>
<accession>A0A6L7I0X4</accession>
<protein>
    <recommendedName>
        <fullName evidence="4">ENT domain-containing protein</fullName>
    </recommendedName>
</protein>
<dbReference type="EMBL" id="WRPA01000013">
    <property type="protein sequence ID" value="MXR69920.1"/>
    <property type="molecule type" value="Genomic_DNA"/>
</dbReference>
<organism evidence="2 3">
    <name type="scientific">Shewanella insulae</name>
    <dbReference type="NCBI Taxonomy" id="2681496"/>
    <lineage>
        <taxon>Bacteria</taxon>
        <taxon>Pseudomonadati</taxon>
        <taxon>Pseudomonadota</taxon>
        <taxon>Gammaproteobacteria</taxon>
        <taxon>Alteromonadales</taxon>
        <taxon>Shewanellaceae</taxon>
        <taxon>Shewanella</taxon>
    </lineage>
</organism>
<comment type="caution">
    <text evidence="2">The sequence shown here is derived from an EMBL/GenBank/DDBJ whole genome shotgun (WGS) entry which is preliminary data.</text>
</comment>
<sequence>MQEINTFIKENIGAVSTNVFVAPGIPEKKLNNAAKSMGLVDRVNTIIAIYDNTVFGSAKDGLAFTGEHLVFKPMFDDPMLFPYDDIEKVDYVEYVSTNDKGKEKKEVAVELLRKDGSCNTIDGLIDCDYRLLAEILNRAVTECDNFEEENQIVTLAEMSEALKVAYVKVIANMAFADDGEVDKKEFSEILMLMTRLELTTESRFELRGYLSTEQNQRPLAELLATIDAECVPSHNKAVKISLVKDLISTYMSVNDGSYENFAFLEENKALFGVSDEEIELALMAIQHDFKMLREDFTDDALKRGMKELSAKAGAVGVPLAAVYLSGSVVGLSAAGMTSGLAALGLGGALGFSSMATGIGVAVLLGVGAYKGIKHFTGANELDKTKRRELMLNEVIKQTQATLSLLINDLNYITDKFNQAVASYGIQDAKVQKLMKMMTSLTGAADVLSQKSGKMQNSRIKLRCPIKLDEPKLKSLTQEPVKKQFYALVMGYYQKVEEEVQQGDETEAVTVLRIKPDIPTCELDKLAAVFDAIGYFKAADVIKGKLSGIFS</sequence>
<dbReference type="RefSeq" id="WP_160797499.1">
    <property type="nucleotide sequence ID" value="NZ_WRPA01000013.1"/>
</dbReference>
<feature type="transmembrane region" description="Helical" evidence="1">
    <location>
        <begin position="312"/>
        <end position="334"/>
    </location>
</feature>
<dbReference type="SUPFAM" id="SSF158682">
    <property type="entry name" value="TerB-like"/>
    <property type="match status" value="1"/>
</dbReference>
<keyword evidence="3" id="KW-1185">Reference proteome</keyword>
<gene>
    <name evidence="2" type="ORF">GNT65_14755</name>
</gene>
<evidence type="ECO:0000313" key="2">
    <source>
        <dbReference type="EMBL" id="MXR69920.1"/>
    </source>
</evidence>